<evidence type="ECO:0000313" key="2">
    <source>
        <dbReference type="EMBL" id="THU56009.1"/>
    </source>
</evidence>
<keyword evidence="3" id="KW-1185">Reference proteome</keyword>
<feature type="region of interest" description="Disordered" evidence="1">
    <location>
        <begin position="1"/>
        <end position="57"/>
    </location>
</feature>
<protein>
    <submittedName>
        <fullName evidence="2">Uncharacterized protein</fullName>
    </submittedName>
</protein>
<comment type="caution">
    <text evidence="2">The sequence shown here is derived from an EMBL/GenBank/DDBJ whole genome shotgun (WGS) entry which is preliminary data.</text>
</comment>
<name>A0A4S8J4J8_MUSBA</name>
<dbReference type="EMBL" id="PYDT01000007">
    <property type="protein sequence ID" value="THU56009.1"/>
    <property type="molecule type" value="Genomic_DNA"/>
</dbReference>
<dbReference type="Proteomes" id="UP000317650">
    <property type="component" value="Chromosome 11"/>
</dbReference>
<feature type="compositionally biased region" description="Basic and acidic residues" evidence="1">
    <location>
        <begin position="32"/>
        <end position="53"/>
    </location>
</feature>
<dbReference type="AlphaFoldDB" id="A0A4S8J4J8"/>
<evidence type="ECO:0000313" key="3">
    <source>
        <dbReference type="Proteomes" id="UP000317650"/>
    </source>
</evidence>
<gene>
    <name evidence="2" type="ORF">C4D60_Mb11t12750</name>
</gene>
<organism evidence="2 3">
    <name type="scientific">Musa balbisiana</name>
    <name type="common">Banana</name>
    <dbReference type="NCBI Taxonomy" id="52838"/>
    <lineage>
        <taxon>Eukaryota</taxon>
        <taxon>Viridiplantae</taxon>
        <taxon>Streptophyta</taxon>
        <taxon>Embryophyta</taxon>
        <taxon>Tracheophyta</taxon>
        <taxon>Spermatophyta</taxon>
        <taxon>Magnoliopsida</taxon>
        <taxon>Liliopsida</taxon>
        <taxon>Zingiberales</taxon>
        <taxon>Musaceae</taxon>
        <taxon>Musa</taxon>
    </lineage>
</organism>
<accession>A0A4S8J4J8</accession>
<proteinExistence type="predicted"/>
<reference evidence="2 3" key="1">
    <citation type="journal article" date="2019" name="Nat. Plants">
        <title>Genome sequencing of Musa balbisiana reveals subgenome evolution and function divergence in polyploid bananas.</title>
        <authorList>
            <person name="Yao X."/>
        </authorList>
    </citation>
    <scope>NUCLEOTIDE SEQUENCE [LARGE SCALE GENOMIC DNA]</scope>
    <source>
        <strain evidence="3">cv. DH-PKW</strain>
        <tissue evidence="2">Leaves</tissue>
    </source>
</reference>
<evidence type="ECO:0000256" key="1">
    <source>
        <dbReference type="SAM" id="MobiDB-lite"/>
    </source>
</evidence>
<sequence length="73" mass="7952">MVMMTTGTAASPRLTRHPHPPLILEVGGENSDGDHELETEVQRASEPSGRHLGDYGQSNVLSYVNQYNTVKSS</sequence>